<evidence type="ECO:0000256" key="1">
    <source>
        <dbReference type="ARBA" id="ARBA00011046"/>
    </source>
</evidence>
<name>A0A1J5SXA0_9ZZZZ</name>
<sequence>MLIKPLTKAEEQIMQTIWKLDKAYLKDIVDAQPEPKPHSNTVATILKILIEKGFVDIEVHGRVHQYEAIISKEEYSSSTIRNLVEGYFEGSFADAVSFMLKQKDLKVKDLELLLQQIKHKK</sequence>
<dbReference type="EMBL" id="MLJW01000015">
    <property type="protein sequence ID" value="OIR13169.1"/>
    <property type="molecule type" value="Genomic_DNA"/>
</dbReference>
<keyword evidence="4" id="KW-0804">Transcription</keyword>
<dbReference type="Gene3D" id="1.10.4040.10">
    <property type="entry name" value="Penicillinase repressor domain"/>
    <property type="match status" value="1"/>
</dbReference>
<dbReference type="GO" id="GO:0045892">
    <property type="term" value="P:negative regulation of DNA-templated transcription"/>
    <property type="evidence" value="ECO:0007669"/>
    <property type="project" value="InterPro"/>
</dbReference>
<proteinExistence type="inferred from homology"/>
<dbReference type="Gene3D" id="1.10.10.10">
    <property type="entry name" value="Winged helix-like DNA-binding domain superfamily/Winged helix DNA-binding domain"/>
    <property type="match status" value="1"/>
</dbReference>
<evidence type="ECO:0000313" key="5">
    <source>
        <dbReference type="EMBL" id="OIR13169.1"/>
    </source>
</evidence>
<evidence type="ECO:0000256" key="3">
    <source>
        <dbReference type="ARBA" id="ARBA00023125"/>
    </source>
</evidence>
<dbReference type="GO" id="GO:0003677">
    <property type="term" value="F:DNA binding"/>
    <property type="evidence" value="ECO:0007669"/>
    <property type="project" value="UniProtKB-KW"/>
</dbReference>
<protein>
    <submittedName>
        <fullName evidence="5">Methicillin resistance regulatory protein MecI</fullName>
    </submittedName>
</protein>
<comment type="caution">
    <text evidence="5">The sequence shown here is derived from an EMBL/GenBank/DDBJ whole genome shotgun (WGS) entry which is preliminary data.</text>
</comment>
<organism evidence="5">
    <name type="scientific">mine drainage metagenome</name>
    <dbReference type="NCBI Taxonomy" id="410659"/>
    <lineage>
        <taxon>unclassified sequences</taxon>
        <taxon>metagenomes</taxon>
        <taxon>ecological metagenomes</taxon>
    </lineage>
</organism>
<dbReference type="Pfam" id="PF03965">
    <property type="entry name" value="Penicillinase_R"/>
    <property type="match status" value="1"/>
</dbReference>
<dbReference type="InterPro" id="IPR036390">
    <property type="entry name" value="WH_DNA-bd_sf"/>
</dbReference>
<reference evidence="5" key="1">
    <citation type="submission" date="2016-10" db="EMBL/GenBank/DDBJ databases">
        <title>Sequence of Gallionella enrichment culture.</title>
        <authorList>
            <person name="Poehlein A."/>
            <person name="Muehling M."/>
            <person name="Daniel R."/>
        </authorList>
    </citation>
    <scope>NUCLEOTIDE SEQUENCE</scope>
</reference>
<accession>A0A1J5SXA0</accession>
<gene>
    <name evidence="5" type="primary">mecI_1</name>
    <name evidence="5" type="ORF">GALL_55540</name>
</gene>
<dbReference type="PIRSF" id="PIRSF019455">
    <property type="entry name" value="CopR_AtkY"/>
    <property type="match status" value="1"/>
</dbReference>
<evidence type="ECO:0000256" key="4">
    <source>
        <dbReference type="ARBA" id="ARBA00023163"/>
    </source>
</evidence>
<dbReference type="InterPro" id="IPR005650">
    <property type="entry name" value="BlaI_family"/>
</dbReference>
<dbReference type="SUPFAM" id="SSF46785">
    <property type="entry name" value="Winged helix' DNA-binding domain"/>
    <property type="match status" value="1"/>
</dbReference>
<dbReference type="InterPro" id="IPR036388">
    <property type="entry name" value="WH-like_DNA-bd_sf"/>
</dbReference>
<dbReference type="AlphaFoldDB" id="A0A1J5SXA0"/>
<comment type="similarity">
    <text evidence="1">Belongs to the BlaI transcriptional regulatory family.</text>
</comment>
<evidence type="ECO:0000256" key="2">
    <source>
        <dbReference type="ARBA" id="ARBA00023015"/>
    </source>
</evidence>
<keyword evidence="3" id="KW-0238">DNA-binding</keyword>
<keyword evidence="2" id="KW-0805">Transcription regulation</keyword>